<keyword evidence="12" id="KW-1185">Reference proteome</keyword>
<dbReference type="GO" id="GO:0004129">
    <property type="term" value="F:cytochrome-c oxidase activity"/>
    <property type="evidence" value="ECO:0007669"/>
    <property type="project" value="InterPro"/>
</dbReference>
<dbReference type="PANTHER" id="PTHR22888">
    <property type="entry name" value="CYTOCHROME C OXIDASE, SUBUNIT II"/>
    <property type="match status" value="1"/>
</dbReference>
<dbReference type="Gene3D" id="2.60.40.420">
    <property type="entry name" value="Cupredoxins - blue copper proteins"/>
    <property type="match status" value="1"/>
</dbReference>
<dbReference type="EMBL" id="AOIQ01000021">
    <property type="protein sequence ID" value="ELZ08623.1"/>
    <property type="molecule type" value="Genomic_DNA"/>
</dbReference>
<accession>M0BEA2</accession>
<keyword evidence="7 9" id="KW-0472">Membrane</keyword>
<dbReference type="RefSeq" id="WP_007704259.1">
    <property type="nucleotide sequence ID" value="NZ_AOIQ01000021.1"/>
</dbReference>
<name>M0BEA2_9EURY</name>
<dbReference type="PROSITE" id="PS00078">
    <property type="entry name" value="COX2"/>
    <property type="match status" value="1"/>
</dbReference>
<evidence type="ECO:0000256" key="9">
    <source>
        <dbReference type="SAM" id="Phobius"/>
    </source>
</evidence>
<dbReference type="STRING" id="1227490.C479_14828"/>
<dbReference type="InterPro" id="IPR045187">
    <property type="entry name" value="CcO_II"/>
</dbReference>
<feature type="domain" description="Cytochrome oxidase subunit II copper A binding" evidence="10">
    <location>
        <begin position="113"/>
        <end position="230"/>
    </location>
</feature>
<reference evidence="11 12" key="1">
    <citation type="journal article" date="2014" name="PLoS Genet.">
        <title>Phylogenetically driven sequencing of extremely halophilic archaea reveals strategies for static and dynamic osmo-response.</title>
        <authorList>
            <person name="Becker E.A."/>
            <person name="Seitzer P.M."/>
            <person name="Tritt A."/>
            <person name="Larsen D."/>
            <person name="Krusor M."/>
            <person name="Yao A.I."/>
            <person name="Wu D."/>
            <person name="Madern D."/>
            <person name="Eisen J.A."/>
            <person name="Darling A.E."/>
            <person name="Facciotti M.T."/>
        </authorList>
    </citation>
    <scope>NUCLEOTIDE SEQUENCE [LARGE SCALE GENOMIC DNA]</scope>
    <source>
        <strain evidence="11 12">JCM 14624</strain>
    </source>
</reference>
<evidence type="ECO:0000256" key="4">
    <source>
        <dbReference type="ARBA" id="ARBA00022723"/>
    </source>
</evidence>
<dbReference type="PANTHER" id="PTHR22888:SF9">
    <property type="entry name" value="CYTOCHROME C OXIDASE SUBUNIT 2"/>
    <property type="match status" value="1"/>
</dbReference>
<dbReference type="GO" id="GO:0016020">
    <property type="term" value="C:membrane"/>
    <property type="evidence" value="ECO:0007669"/>
    <property type="project" value="UniProtKB-SubCell"/>
</dbReference>
<organism evidence="11 12">
    <name type="scientific">Halovivax asiaticus JCM 14624</name>
    <dbReference type="NCBI Taxonomy" id="1227490"/>
    <lineage>
        <taxon>Archaea</taxon>
        <taxon>Methanobacteriati</taxon>
        <taxon>Methanobacteriota</taxon>
        <taxon>Stenosarchaea group</taxon>
        <taxon>Halobacteria</taxon>
        <taxon>Halobacteriales</taxon>
        <taxon>Natrialbaceae</taxon>
        <taxon>Halovivax</taxon>
    </lineage>
</organism>
<feature type="transmembrane region" description="Helical" evidence="9">
    <location>
        <begin position="66"/>
        <end position="91"/>
    </location>
</feature>
<evidence type="ECO:0000256" key="1">
    <source>
        <dbReference type="ARBA" id="ARBA00004370"/>
    </source>
</evidence>
<dbReference type="InterPro" id="IPR001505">
    <property type="entry name" value="Copper_CuA"/>
</dbReference>
<dbReference type="PROSITE" id="PS50857">
    <property type="entry name" value="COX2_CUA"/>
    <property type="match status" value="1"/>
</dbReference>
<dbReference type="InterPro" id="IPR008972">
    <property type="entry name" value="Cupredoxin"/>
</dbReference>
<dbReference type="GO" id="GO:0042773">
    <property type="term" value="P:ATP synthesis coupled electron transport"/>
    <property type="evidence" value="ECO:0007669"/>
    <property type="project" value="TreeGrafter"/>
</dbReference>
<evidence type="ECO:0000256" key="2">
    <source>
        <dbReference type="ARBA" id="ARBA00007866"/>
    </source>
</evidence>
<feature type="compositionally biased region" description="Low complexity" evidence="8">
    <location>
        <begin position="260"/>
        <end position="287"/>
    </location>
</feature>
<dbReference type="SUPFAM" id="SSF49503">
    <property type="entry name" value="Cupredoxins"/>
    <property type="match status" value="1"/>
</dbReference>
<feature type="region of interest" description="Disordered" evidence="8">
    <location>
        <begin position="246"/>
        <end position="307"/>
    </location>
</feature>
<evidence type="ECO:0000256" key="8">
    <source>
        <dbReference type="SAM" id="MobiDB-lite"/>
    </source>
</evidence>
<evidence type="ECO:0000259" key="10">
    <source>
        <dbReference type="PROSITE" id="PS50857"/>
    </source>
</evidence>
<evidence type="ECO:0000313" key="12">
    <source>
        <dbReference type="Proteomes" id="UP000011560"/>
    </source>
</evidence>
<proteinExistence type="inferred from homology"/>
<evidence type="ECO:0000256" key="5">
    <source>
        <dbReference type="ARBA" id="ARBA00022982"/>
    </source>
</evidence>
<dbReference type="GO" id="GO:0005507">
    <property type="term" value="F:copper ion binding"/>
    <property type="evidence" value="ECO:0007669"/>
    <property type="project" value="InterPro"/>
</dbReference>
<evidence type="ECO:0000313" key="11">
    <source>
        <dbReference type="EMBL" id="ELZ08623.1"/>
    </source>
</evidence>
<keyword evidence="6" id="KW-0186">Copper</keyword>
<feature type="compositionally biased region" description="Polar residues" evidence="8">
    <location>
        <begin position="291"/>
        <end position="307"/>
    </location>
</feature>
<evidence type="ECO:0000256" key="3">
    <source>
        <dbReference type="ARBA" id="ARBA00022448"/>
    </source>
</evidence>
<sequence>MTRGDVFELIFQVFMGLGTLVGIVVVLYIMYNAYIYRDDETTVDPKADSRPEVGELPVGGTGGKKLFMSFILSAIIVISLIVWTYGMLLYVEDGPGGIGQGGDIQVQNEEEVDEYLDLEVTAWAFGFDYAYSYQNNTGVETSMKLVIPADTPVAANVSSRDVWHTFGISEFRVKADAIPGEHATTWFEADETGVYDTGVQCYELCGYRHSSMNHDLIVVNEELFAAAMDAEASGTLFDAIQSGELSVDSTPEEFESHIASQESDSSESDSGNSSDDGSGDSNDQGTDSPDEGTSNDNEQTNESGGEN</sequence>
<keyword evidence="5" id="KW-0249">Electron transport</keyword>
<comment type="similarity">
    <text evidence="2">Belongs to the cytochrome c oxidase subunit 2 family.</text>
</comment>
<dbReference type="OrthoDB" id="3372at2157"/>
<keyword evidence="4" id="KW-0479">Metal-binding</keyword>
<evidence type="ECO:0000256" key="6">
    <source>
        <dbReference type="ARBA" id="ARBA00023008"/>
    </source>
</evidence>
<comment type="subcellular location">
    <subcellularLocation>
        <location evidence="1">Membrane</location>
    </subcellularLocation>
</comment>
<keyword evidence="9" id="KW-1133">Transmembrane helix</keyword>
<keyword evidence="9" id="KW-0812">Transmembrane</keyword>
<keyword evidence="3" id="KW-0813">Transport</keyword>
<dbReference type="AlphaFoldDB" id="M0BEA2"/>
<gene>
    <name evidence="11" type="ORF">C479_14828</name>
</gene>
<dbReference type="InterPro" id="IPR002429">
    <property type="entry name" value="CcO_II-like_C"/>
</dbReference>
<dbReference type="Proteomes" id="UP000011560">
    <property type="component" value="Unassembled WGS sequence"/>
</dbReference>
<feature type="transmembrane region" description="Helical" evidence="9">
    <location>
        <begin position="9"/>
        <end position="31"/>
    </location>
</feature>
<protein>
    <submittedName>
        <fullName evidence="11">Cytochrome C oxidase subunit II</fullName>
    </submittedName>
</protein>
<comment type="caution">
    <text evidence="11">The sequence shown here is derived from an EMBL/GenBank/DDBJ whole genome shotgun (WGS) entry which is preliminary data.</text>
</comment>
<dbReference type="Pfam" id="PF00116">
    <property type="entry name" value="COX2"/>
    <property type="match status" value="1"/>
</dbReference>
<evidence type="ECO:0000256" key="7">
    <source>
        <dbReference type="ARBA" id="ARBA00023136"/>
    </source>
</evidence>